<feature type="region of interest" description="Disordered" evidence="1">
    <location>
        <begin position="81"/>
        <end position="108"/>
    </location>
</feature>
<gene>
    <name evidence="2" type="ORF">JKP88DRAFT_217760</name>
</gene>
<dbReference type="Proteomes" id="UP000664859">
    <property type="component" value="Unassembled WGS sequence"/>
</dbReference>
<sequence length="134" mass="14870">MKDEAQLLERAAASRASQAERKQQQVREWEKAKAKQARRRERQAKEAALQAEHAKAKRAAAAAAAYRRWLRLFAHNSFYSSRQGRSVVRPSTAAAKSAGSSDSDDDAPLWRASYGVVCSIPRPGVSPRPRSSYS</sequence>
<dbReference type="AlphaFoldDB" id="A0A835ZC65"/>
<proteinExistence type="predicted"/>
<feature type="compositionally biased region" description="Low complexity" evidence="1">
    <location>
        <begin position="8"/>
        <end position="17"/>
    </location>
</feature>
<reference evidence="2" key="1">
    <citation type="submission" date="2021-02" db="EMBL/GenBank/DDBJ databases">
        <title>First Annotated Genome of the Yellow-green Alga Tribonema minus.</title>
        <authorList>
            <person name="Mahan K.M."/>
        </authorList>
    </citation>
    <scope>NUCLEOTIDE SEQUENCE</scope>
    <source>
        <strain evidence="2">UTEX B ZZ1240</strain>
    </source>
</reference>
<protein>
    <submittedName>
        <fullName evidence="2">Uncharacterized protein</fullName>
    </submittedName>
</protein>
<feature type="compositionally biased region" description="Basic and acidic residues" evidence="1">
    <location>
        <begin position="18"/>
        <end position="33"/>
    </location>
</feature>
<dbReference type="EMBL" id="JAFCMP010000046">
    <property type="protein sequence ID" value="KAG5189719.1"/>
    <property type="molecule type" value="Genomic_DNA"/>
</dbReference>
<organism evidence="2 3">
    <name type="scientific">Tribonema minus</name>
    <dbReference type="NCBI Taxonomy" id="303371"/>
    <lineage>
        <taxon>Eukaryota</taxon>
        <taxon>Sar</taxon>
        <taxon>Stramenopiles</taxon>
        <taxon>Ochrophyta</taxon>
        <taxon>PX clade</taxon>
        <taxon>Xanthophyceae</taxon>
        <taxon>Tribonematales</taxon>
        <taxon>Tribonemataceae</taxon>
        <taxon>Tribonema</taxon>
    </lineage>
</organism>
<keyword evidence="3" id="KW-1185">Reference proteome</keyword>
<accession>A0A835ZC65</accession>
<evidence type="ECO:0000313" key="2">
    <source>
        <dbReference type="EMBL" id="KAG5189719.1"/>
    </source>
</evidence>
<comment type="caution">
    <text evidence="2">The sequence shown here is derived from an EMBL/GenBank/DDBJ whole genome shotgun (WGS) entry which is preliminary data.</text>
</comment>
<evidence type="ECO:0000256" key="1">
    <source>
        <dbReference type="SAM" id="MobiDB-lite"/>
    </source>
</evidence>
<name>A0A835ZC65_9STRA</name>
<feature type="compositionally biased region" description="Low complexity" evidence="1">
    <location>
        <begin position="91"/>
        <end position="101"/>
    </location>
</feature>
<feature type="region of interest" description="Disordered" evidence="1">
    <location>
        <begin position="1"/>
        <end position="51"/>
    </location>
</feature>
<evidence type="ECO:0000313" key="3">
    <source>
        <dbReference type="Proteomes" id="UP000664859"/>
    </source>
</evidence>